<dbReference type="GO" id="GO:0016020">
    <property type="term" value="C:membrane"/>
    <property type="evidence" value="ECO:0007669"/>
    <property type="project" value="UniProtKB-SubCell"/>
</dbReference>
<evidence type="ECO:0000256" key="4">
    <source>
        <dbReference type="ARBA" id="ARBA00022989"/>
    </source>
</evidence>
<organism evidence="8 9">
    <name type="scientific">Cylindrotheca closterium</name>
    <dbReference type="NCBI Taxonomy" id="2856"/>
    <lineage>
        <taxon>Eukaryota</taxon>
        <taxon>Sar</taxon>
        <taxon>Stramenopiles</taxon>
        <taxon>Ochrophyta</taxon>
        <taxon>Bacillariophyta</taxon>
        <taxon>Bacillariophyceae</taxon>
        <taxon>Bacillariophycidae</taxon>
        <taxon>Bacillariales</taxon>
        <taxon>Bacillariaceae</taxon>
        <taxon>Cylindrotheca</taxon>
    </lineage>
</organism>
<proteinExistence type="predicted"/>
<dbReference type="InterPro" id="IPR053937">
    <property type="entry name" value="GOST_TM"/>
</dbReference>
<keyword evidence="9" id="KW-1185">Reference proteome</keyword>
<protein>
    <recommendedName>
        <fullName evidence="7">GOST seven transmembrane domain-containing protein</fullName>
    </recommendedName>
</protein>
<dbReference type="PANTHER" id="PTHR21229">
    <property type="entry name" value="LUNG SEVEN TRANSMEMBRANE RECEPTOR"/>
    <property type="match status" value="1"/>
</dbReference>
<dbReference type="InterPro" id="IPR009637">
    <property type="entry name" value="GPR107/GPR108-like"/>
</dbReference>
<dbReference type="Proteomes" id="UP001295423">
    <property type="component" value="Unassembled WGS sequence"/>
</dbReference>
<keyword evidence="4 6" id="KW-1133">Transmembrane helix</keyword>
<evidence type="ECO:0000256" key="1">
    <source>
        <dbReference type="ARBA" id="ARBA00004141"/>
    </source>
</evidence>
<dbReference type="EMBL" id="CAKOGP040001112">
    <property type="protein sequence ID" value="CAJ1943106.1"/>
    <property type="molecule type" value="Genomic_DNA"/>
</dbReference>
<evidence type="ECO:0000259" key="7">
    <source>
        <dbReference type="Pfam" id="PF06814"/>
    </source>
</evidence>
<feature type="transmembrane region" description="Helical" evidence="6">
    <location>
        <begin position="386"/>
        <end position="406"/>
    </location>
</feature>
<feature type="transmembrane region" description="Helical" evidence="6">
    <location>
        <begin position="418"/>
        <end position="436"/>
    </location>
</feature>
<dbReference type="GO" id="GO:0005794">
    <property type="term" value="C:Golgi apparatus"/>
    <property type="evidence" value="ECO:0007669"/>
    <property type="project" value="TreeGrafter"/>
</dbReference>
<accession>A0AAD2CQW4</accession>
<evidence type="ECO:0000256" key="6">
    <source>
        <dbReference type="SAM" id="Phobius"/>
    </source>
</evidence>
<gene>
    <name evidence="8" type="ORF">CYCCA115_LOCUS8280</name>
</gene>
<comment type="subcellular location">
    <subcellularLocation>
        <location evidence="1">Membrane</location>
        <topology evidence="1">Multi-pass membrane protein</topology>
    </subcellularLocation>
</comment>
<comment type="caution">
    <text evidence="8">The sequence shown here is derived from an EMBL/GenBank/DDBJ whole genome shotgun (WGS) entry which is preliminary data.</text>
</comment>
<feature type="transmembrane region" description="Helical" evidence="6">
    <location>
        <begin position="201"/>
        <end position="222"/>
    </location>
</feature>
<feature type="transmembrane region" description="Helical" evidence="6">
    <location>
        <begin position="157"/>
        <end position="177"/>
    </location>
</feature>
<evidence type="ECO:0000256" key="2">
    <source>
        <dbReference type="ARBA" id="ARBA00022692"/>
    </source>
</evidence>
<keyword evidence="2 6" id="KW-0812">Transmembrane</keyword>
<evidence type="ECO:0000313" key="9">
    <source>
        <dbReference type="Proteomes" id="UP001295423"/>
    </source>
</evidence>
<feature type="transmembrane region" description="Helical" evidence="6">
    <location>
        <begin position="280"/>
        <end position="298"/>
    </location>
</feature>
<evidence type="ECO:0000256" key="5">
    <source>
        <dbReference type="ARBA" id="ARBA00023136"/>
    </source>
</evidence>
<dbReference type="AlphaFoldDB" id="A0AAD2CQW4"/>
<name>A0AAD2CQW4_9STRA</name>
<reference evidence="8" key="1">
    <citation type="submission" date="2023-08" db="EMBL/GenBank/DDBJ databases">
        <authorList>
            <person name="Audoor S."/>
            <person name="Bilcke G."/>
        </authorList>
    </citation>
    <scope>NUCLEOTIDE SEQUENCE</scope>
</reference>
<sequence length="457" mass="52365">MSVFDYNLYSEDQPNVNNYVAGVGFLLKRFKDESDFNHYINEMQQNETTCVFQKYLNQNDDVFNGEDDAFSNDGDGQVLNAVEDGIFLDMSQTSRWAPNTAHVSYDFRRGEGGYYFLIYQICSPPKDVTIYSDFELDFHFSNQDSFSSESYLSAGEMILPNMFFCFFLLYSICLYLWTRNISAISEGGVGYFADLAGGRPLVYPIHYIMSFLLLLKTFSILFESIRYHYLRVTGHASVWSGLYYTFTFLKGMILFTAILLIGSGWSFVKPFLSDREKKMIFAILVLQVINNIAIVVLTQETEGEVAFDRWTAVLHLVDIICCCAVLIPIVWQVNTLEKNIELSNNSHADVNDTSDAIISEDEFENEPLKGRPTDQKLASKLKLFRSFYLLVVAYIYTTRIVVYIFASTLDYRHQWVKHFVIEGVTLAFYVTVGALFKPMGENPYLSQQGTAEVELTL</sequence>
<feature type="transmembrane region" description="Helical" evidence="6">
    <location>
        <begin position="310"/>
        <end position="331"/>
    </location>
</feature>
<dbReference type="Pfam" id="PF06814">
    <property type="entry name" value="GOST_TM"/>
    <property type="match status" value="1"/>
</dbReference>
<dbReference type="PANTHER" id="PTHR21229:SF2">
    <property type="entry name" value="RE59932P"/>
    <property type="match status" value="1"/>
</dbReference>
<feature type="transmembrane region" description="Helical" evidence="6">
    <location>
        <begin position="242"/>
        <end position="268"/>
    </location>
</feature>
<evidence type="ECO:0000313" key="8">
    <source>
        <dbReference type="EMBL" id="CAJ1943106.1"/>
    </source>
</evidence>
<keyword evidence="3" id="KW-0732">Signal</keyword>
<evidence type="ECO:0000256" key="3">
    <source>
        <dbReference type="ARBA" id="ARBA00022729"/>
    </source>
</evidence>
<keyword evidence="5 6" id="KW-0472">Membrane</keyword>
<feature type="domain" description="GOST seven transmembrane" evidence="7">
    <location>
        <begin position="202"/>
        <end position="443"/>
    </location>
</feature>